<protein>
    <recommendedName>
        <fullName evidence="4">G-protein coupled receptors family 1 profile domain-containing protein</fullName>
    </recommendedName>
</protein>
<dbReference type="CDD" id="cd00637">
    <property type="entry name" value="7tm_classA_rhodopsin-like"/>
    <property type="match status" value="1"/>
</dbReference>
<name>A0ABV0QRF5_9TELE</name>
<comment type="caution">
    <text evidence="2">The sequence shown here is derived from an EMBL/GenBank/DDBJ whole genome shotgun (WGS) entry which is preliminary data.</text>
</comment>
<evidence type="ECO:0000256" key="1">
    <source>
        <dbReference type="SAM" id="Phobius"/>
    </source>
</evidence>
<feature type="transmembrane region" description="Helical" evidence="1">
    <location>
        <begin position="52"/>
        <end position="75"/>
    </location>
</feature>
<keyword evidence="3" id="KW-1185">Reference proteome</keyword>
<evidence type="ECO:0008006" key="4">
    <source>
        <dbReference type="Google" id="ProtNLM"/>
    </source>
</evidence>
<dbReference type="Gene3D" id="1.20.1070.10">
    <property type="entry name" value="Rhodopsin 7-helix transmembrane proteins"/>
    <property type="match status" value="1"/>
</dbReference>
<proteinExistence type="predicted"/>
<keyword evidence="1" id="KW-0812">Transmembrane</keyword>
<gene>
    <name evidence="2" type="ORF">XENOCAPTIV_007880</name>
</gene>
<evidence type="ECO:0000313" key="2">
    <source>
        <dbReference type="EMBL" id="MEQ2198102.1"/>
    </source>
</evidence>
<sequence length="313" mass="34789">MLTATVSQRDVKLQIQSHCQIFPKDCPSSTLCDSGSSHLPKYDVGNYSMSDLSATAFLVTRAVLVVPFAIWILYLGCQRWQQQKRSAKLMSHCDIITYHMVLMQLTEAPGLVVFLIGYIVPSLSAVGFSILSLTIVGEILFHVLTCVERYLAVIHPVTNLKMKNTSGVLMRNMCVGGVWLFALAWGALVILYFPALPFLQLFCLSSFSFTVVSFCSLSVLRVLVRPRPGGVGGDRGDQSKKKAFKTILTITGALWLLFTGYFVCFVLKVSTSLSYSDWCLVATCIVWFSLPSSLVVPLLFLYRVEKKHVLVCK</sequence>
<dbReference type="EMBL" id="JAHRIN010018715">
    <property type="protein sequence ID" value="MEQ2198102.1"/>
    <property type="molecule type" value="Genomic_DNA"/>
</dbReference>
<dbReference type="Proteomes" id="UP001434883">
    <property type="component" value="Unassembled WGS sequence"/>
</dbReference>
<organism evidence="2 3">
    <name type="scientific">Xenoophorus captivus</name>
    <dbReference type="NCBI Taxonomy" id="1517983"/>
    <lineage>
        <taxon>Eukaryota</taxon>
        <taxon>Metazoa</taxon>
        <taxon>Chordata</taxon>
        <taxon>Craniata</taxon>
        <taxon>Vertebrata</taxon>
        <taxon>Euteleostomi</taxon>
        <taxon>Actinopterygii</taxon>
        <taxon>Neopterygii</taxon>
        <taxon>Teleostei</taxon>
        <taxon>Neoteleostei</taxon>
        <taxon>Acanthomorphata</taxon>
        <taxon>Ovalentaria</taxon>
        <taxon>Atherinomorphae</taxon>
        <taxon>Cyprinodontiformes</taxon>
        <taxon>Goodeidae</taxon>
        <taxon>Xenoophorus</taxon>
    </lineage>
</organism>
<feature type="transmembrane region" description="Helical" evidence="1">
    <location>
        <begin position="199"/>
        <end position="224"/>
    </location>
</feature>
<reference evidence="2 3" key="1">
    <citation type="submission" date="2021-06" db="EMBL/GenBank/DDBJ databases">
        <authorList>
            <person name="Palmer J.M."/>
        </authorList>
    </citation>
    <scope>NUCLEOTIDE SEQUENCE [LARGE SCALE GENOMIC DNA]</scope>
    <source>
        <strain evidence="2 3">XC_2019</strain>
        <tissue evidence="2">Muscle</tissue>
    </source>
</reference>
<feature type="transmembrane region" description="Helical" evidence="1">
    <location>
        <begin position="126"/>
        <end position="147"/>
    </location>
</feature>
<evidence type="ECO:0000313" key="3">
    <source>
        <dbReference type="Proteomes" id="UP001434883"/>
    </source>
</evidence>
<feature type="transmembrane region" description="Helical" evidence="1">
    <location>
        <begin position="280"/>
        <end position="302"/>
    </location>
</feature>
<dbReference type="SUPFAM" id="SSF81321">
    <property type="entry name" value="Family A G protein-coupled receptor-like"/>
    <property type="match status" value="1"/>
</dbReference>
<keyword evidence="1" id="KW-0472">Membrane</keyword>
<feature type="transmembrane region" description="Helical" evidence="1">
    <location>
        <begin position="244"/>
        <end position="268"/>
    </location>
</feature>
<accession>A0ABV0QRF5</accession>
<feature type="transmembrane region" description="Helical" evidence="1">
    <location>
        <begin position="168"/>
        <end position="193"/>
    </location>
</feature>
<keyword evidence="1" id="KW-1133">Transmembrane helix</keyword>
<feature type="transmembrane region" description="Helical" evidence="1">
    <location>
        <begin position="96"/>
        <end position="120"/>
    </location>
</feature>